<evidence type="ECO:0000313" key="2">
    <source>
        <dbReference type="Proteomes" id="UP000022910"/>
    </source>
</evidence>
<evidence type="ECO:0000313" key="1">
    <source>
        <dbReference type="EMBL" id="EXX77447.1"/>
    </source>
</evidence>
<dbReference type="Pfam" id="PF01076">
    <property type="entry name" value="Mob_Pre"/>
    <property type="match status" value="1"/>
</dbReference>
<gene>
    <name evidence="1" type="ORF">RirG_023690</name>
</gene>
<dbReference type="Proteomes" id="UP000022910">
    <property type="component" value="Unassembled WGS sequence"/>
</dbReference>
<dbReference type="EMBL" id="JEMT01010982">
    <property type="protein sequence ID" value="EXX77447.1"/>
    <property type="molecule type" value="Genomic_DNA"/>
</dbReference>
<dbReference type="GO" id="GO:0003677">
    <property type="term" value="F:DNA binding"/>
    <property type="evidence" value="ECO:0007669"/>
    <property type="project" value="InterPro"/>
</dbReference>
<dbReference type="CDD" id="cd17242">
    <property type="entry name" value="MobM_relaxase"/>
    <property type="match status" value="1"/>
</dbReference>
<accession>A0A015K6N5</accession>
<dbReference type="GO" id="GO:0006310">
    <property type="term" value="P:DNA recombination"/>
    <property type="evidence" value="ECO:0007669"/>
    <property type="project" value="InterPro"/>
</dbReference>
<dbReference type="InterPro" id="IPR001668">
    <property type="entry name" value="Mob_Pre"/>
</dbReference>
<protein>
    <submittedName>
        <fullName evidence="1">Uncharacterized protein</fullName>
    </submittedName>
</protein>
<dbReference type="HOGENOM" id="CLU_1103274_0_0_1"/>
<name>A0A015K6N5_RHIIW</name>
<dbReference type="Gene3D" id="3.30.930.30">
    <property type="match status" value="1"/>
</dbReference>
<sequence>MVAYVCPMVDGRLRSTAFIGGPQMLRDMQTDFAKDVGMKFGLERGIEGSNAKHQTIREYYARANEAELTAKIEVPLERESRGLIGKESDEEFAQRVARTVHDKMIGGFVKGQELEGVKRRERDQALKVGIKERQVEGLRDELKGWAKATEGLTPEGVAAMQKAVAAKSREVLDRARRAAQNVLGHFVRWLDQDRFVVRDTDTYQNQTIEAPNGAAVLRREGVKEGDLVRVKGEAAELVQRASERDRGRGMER</sequence>
<reference evidence="1 2" key="1">
    <citation type="submission" date="2014-02" db="EMBL/GenBank/DDBJ databases">
        <title>Single nucleus genome sequencing reveals high similarity among nuclei of an endomycorrhizal fungus.</title>
        <authorList>
            <person name="Lin K."/>
            <person name="Geurts R."/>
            <person name="Zhang Z."/>
            <person name="Limpens E."/>
            <person name="Saunders D.G."/>
            <person name="Mu D."/>
            <person name="Pang E."/>
            <person name="Cao H."/>
            <person name="Cha H."/>
            <person name="Lin T."/>
            <person name="Zhou Q."/>
            <person name="Shang Y."/>
            <person name="Li Y."/>
            <person name="Ivanov S."/>
            <person name="Sharma T."/>
            <person name="Velzen R.V."/>
            <person name="Ruijter N.D."/>
            <person name="Aanen D.K."/>
            <person name="Win J."/>
            <person name="Kamoun S."/>
            <person name="Bisseling T."/>
            <person name="Huang S."/>
        </authorList>
    </citation>
    <scope>NUCLEOTIDE SEQUENCE [LARGE SCALE GENOMIC DNA]</scope>
    <source>
        <strain evidence="2">DAOM197198w</strain>
    </source>
</reference>
<organism evidence="1 2">
    <name type="scientific">Rhizophagus irregularis (strain DAOM 197198w)</name>
    <name type="common">Glomus intraradices</name>
    <dbReference type="NCBI Taxonomy" id="1432141"/>
    <lineage>
        <taxon>Eukaryota</taxon>
        <taxon>Fungi</taxon>
        <taxon>Fungi incertae sedis</taxon>
        <taxon>Mucoromycota</taxon>
        <taxon>Glomeromycotina</taxon>
        <taxon>Glomeromycetes</taxon>
        <taxon>Glomerales</taxon>
        <taxon>Glomeraceae</taxon>
        <taxon>Rhizophagus</taxon>
    </lineage>
</organism>
<keyword evidence="2" id="KW-1185">Reference proteome</keyword>
<proteinExistence type="predicted"/>
<dbReference type="AlphaFoldDB" id="A0A015K6N5"/>
<comment type="caution">
    <text evidence="1">The sequence shown here is derived from an EMBL/GenBank/DDBJ whole genome shotgun (WGS) entry which is preliminary data.</text>
</comment>